<comment type="caution">
    <text evidence="3">The sequence shown here is derived from an EMBL/GenBank/DDBJ whole genome shotgun (WGS) entry which is preliminary data.</text>
</comment>
<keyword evidence="1" id="KW-0732">Signal</keyword>
<evidence type="ECO:0000259" key="2">
    <source>
        <dbReference type="Pfam" id="PF01676"/>
    </source>
</evidence>
<sequence>MVRTLLLIAVLLSVSVTAYSQPALKTENVILISLDGLRWQELFSGIDEKLMMHEDYVENGDDLRDRFWDDDPAVRREKLMPFFWNTIAEEGQLYGNQDLGSRVLVTNGLDFSYPGYNEILTGFADERIDSNDKIWNPNRTVLEFVNNQPMYNGKVAAFGSWDVFPYIINAKRSGIPVNAGFEPVEGENLTDRERFLNELIHEIPSPWGSVRLDAFTHHYALETLKKNAPRLLYIAYGETDDFAHNGNYEAYIKSTLQTDKFISDLWEFVQNHESYRDKTTFIITTDHGRGTEPLDTWQHHGTDIEGADEIWIAAIGPDTPELGEVRNSETIYQTQIAKTVAHLLGLDYRNQRPVGDVIETITQ</sequence>
<organism evidence="3 4">
    <name type="scientific">Rhodohalobacter sulfatireducens</name>
    <dbReference type="NCBI Taxonomy" id="2911366"/>
    <lineage>
        <taxon>Bacteria</taxon>
        <taxon>Pseudomonadati</taxon>
        <taxon>Balneolota</taxon>
        <taxon>Balneolia</taxon>
        <taxon>Balneolales</taxon>
        <taxon>Balneolaceae</taxon>
        <taxon>Rhodohalobacter</taxon>
    </lineage>
</organism>
<reference evidence="3" key="2">
    <citation type="submission" date="2024-05" db="EMBL/GenBank/DDBJ databases">
        <title>Rhodohalobacter halophilus gen. nov., sp. nov., a moderately halophilic member of the family Balneolaceae.</title>
        <authorList>
            <person name="Xia J."/>
        </authorList>
    </citation>
    <scope>NUCLEOTIDE SEQUENCE</scope>
    <source>
        <strain evidence="3">WB101</strain>
    </source>
</reference>
<gene>
    <name evidence="3" type="ORF">L6773_16330</name>
</gene>
<accession>A0ABS9KH41</accession>
<feature type="domain" description="Metalloenzyme" evidence="2">
    <location>
        <begin position="195"/>
        <end position="296"/>
    </location>
</feature>
<evidence type="ECO:0000313" key="3">
    <source>
        <dbReference type="EMBL" id="MCG2590145.1"/>
    </source>
</evidence>
<protein>
    <submittedName>
        <fullName evidence="3">Alkaline phosphatase family protein</fullName>
    </submittedName>
</protein>
<dbReference type="Proteomes" id="UP001165366">
    <property type="component" value="Unassembled WGS sequence"/>
</dbReference>
<evidence type="ECO:0000313" key="4">
    <source>
        <dbReference type="Proteomes" id="UP001165366"/>
    </source>
</evidence>
<feature type="signal peptide" evidence="1">
    <location>
        <begin position="1"/>
        <end position="20"/>
    </location>
</feature>
<dbReference type="InterPro" id="IPR017850">
    <property type="entry name" value="Alkaline_phosphatase_core_sf"/>
</dbReference>
<dbReference type="Pfam" id="PF01676">
    <property type="entry name" value="Metalloenzyme"/>
    <property type="match status" value="1"/>
</dbReference>
<dbReference type="Gene3D" id="3.40.720.10">
    <property type="entry name" value="Alkaline Phosphatase, subunit A"/>
    <property type="match status" value="1"/>
</dbReference>
<proteinExistence type="predicted"/>
<feature type="chain" id="PRO_5045877232" evidence="1">
    <location>
        <begin position="21"/>
        <end position="363"/>
    </location>
</feature>
<dbReference type="EMBL" id="JAKLWS010000026">
    <property type="protein sequence ID" value="MCG2590145.1"/>
    <property type="molecule type" value="Genomic_DNA"/>
</dbReference>
<keyword evidence="4" id="KW-1185">Reference proteome</keyword>
<dbReference type="RefSeq" id="WP_237855502.1">
    <property type="nucleotide sequence ID" value="NZ_JAKLWS010000026.1"/>
</dbReference>
<dbReference type="SUPFAM" id="SSF53649">
    <property type="entry name" value="Alkaline phosphatase-like"/>
    <property type="match status" value="1"/>
</dbReference>
<reference evidence="3" key="1">
    <citation type="submission" date="2022-01" db="EMBL/GenBank/DDBJ databases">
        <authorList>
            <person name="Wang Y."/>
        </authorList>
    </citation>
    <scope>NUCLEOTIDE SEQUENCE</scope>
    <source>
        <strain evidence="3">WB101</strain>
    </source>
</reference>
<evidence type="ECO:0000256" key="1">
    <source>
        <dbReference type="SAM" id="SignalP"/>
    </source>
</evidence>
<dbReference type="InterPro" id="IPR006124">
    <property type="entry name" value="Metalloenzyme"/>
</dbReference>
<name>A0ABS9KH41_9BACT</name>